<comment type="caution">
    <text evidence="1">The sequence shown here is derived from an EMBL/GenBank/DDBJ whole genome shotgun (WGS) entry which is preliminary data.</text>
</comment>
<dbReference type="AlphaFoldDB" id="A0A0D0HW35"/>
<dbReference type="EMBL" id="JXSQ01000021">
    <property type="protein sequence ID" value="KIP51851.1"/>
    <property type="molecule type" value="Genomic_DNA"/>
</dbReference>
<organism evidence="1 2">
    <name type="scientific">Leucobacter komagatae</name>
    <dbReference type="NCBI Taxonomy" id="55969"/>
    <lineage>
        <taxon>Bacteria</taxon>
        <taxon>Bacillati</taxon>
        <taxon>Actinomycetota</taxon>
        <taxon>Actinomycetes</taxon>
        <taxon>Micrococcales</taxon>
        <taxon>Microbacteriaceae</taxon>
        <taxon>Leucobacter</taxon>
    </lineage>
</organism>
<reference evidence="1 2" key="1">
    <citation type="submission" date="2015-01" db="EMBL/GenBank/DDBJ databases">
        <title>Draft genome sequence of Leucobacter komagatae strain VKM ST2845.</title>
        <authorList>
            <person name="Karlyshev A.V."/>
            <person name="Kudryashova E.B."/>
        </authorList>
    </citation>
    <scope>NUCLEOTIDE SEQUENCE [LARGE SCALE GENOMIC DNA]</scope>
    <source>
        <strain evidence="1 2">VKM ST2845</strain>
    </source>
</reference>
<gene>
    <name evidence="1" type="ORF">SD72_13035</name>
</gene>
<proteinExistence type="predicted"/>
<name>A0A0D0HW35_9MICO</name>
<protein>
    <submittedName>
        <fullName evidence="1">Uncharacterized protein</fullName>
    </submittedName>
</protein>
<sequence>MRLREMRGRTTQHFHFLFEELAVCAKLTQLSGLRTRGTAFLALFDVFLTEPFAERADVNAEVFRDLRECHFWAKAQRDLHEIVAELFGVTRGPGFILAAQQKLAMLNVTSTCI</sequence>
<dbReference type="Proteomes" id="UP000032120">
    <property type="component" value="Unassembled WGS sequence"/>
</dbReference>
<evidence type="ECO:0000313" key="1">
    <source>
        <dbReference type="EMBL" id="KIP51851.1"/>
    </source>
</evidence>
<evidence type="ECO:0000313" key="2">
    <source>
        <dbReference type="Proteomes" id="UP000032120"/>
    </source>
</evidence>
<accession>A0A0D0HW35</accession>
<keyword evidence="2" id="KW-1185">Reference proteome</keyword>